<sequence>MNYFLRDSTHRYMHFAFPIFIYALINITQLSFWGTKPHGDFWLTYQNWAYPFPYLMMLAIGFAGLLFQKIDRQCHVNRVGERCAAELNVYRLMALYKYAMCFVATAVTYRFAIVHFYGVNFFDFTPERSWFENKYTIGTVRVAQRDFFTSDQMPMYIALYSFLVTYVVGGSIGYYYLKTLADDARVAVYRKAARTAH</sequence>
<feature type="transmembrane region" description="Helical" evidence="1">
    <location>
        <begin position="155"/>
        <end position="177"/>
    </location>
</feature>
<protein>
    <submittedName>
        <fullName evidence="2">Uncharacterized protein</fullName>
    </submittedName>
</protein>
<keyword evidence="1" id="KW-1133">Transmembrane helix</keyword>
<evidence type="ECO:0000256" key="1">
    <source>
        <dbReference type="SAM" id="Phobius"/>
    </source>
</evidence>
<proteinExistence type="predicted"/>
<feature type="transmembrane region" description="Helical" evidence="1">
    <location>
        <begin position="12"/>
        <end position="33"/>
    </location>
</feature>
<keyword evidence="1" id="KW-0472">Membrane</keyword>
<feature type="transmembrane region" description="Helical" evidence="1">
    <location>
        <begin position="48"/>
        <end position="67"/>
    </location>
</feature>
<reference evidence="2 3" key="1">
    <citation type="submission" date="2018-08" db="EMBL/GenBank/DDBJ databases">
        <title>Recombination of ecologically and evolutionarily significant loci maintains genetic cohesion in the Pseudomonas syringae species complex.</title>
        <authorList>
            <person name="Dillon M."/>
            <person name="Thakur S."/>
            <person name="Almeida R.N.D."/>
            <person name="Weir B.S."/>
            <person name="Guttman D.S."/>
        </authorList>
    </citation>
    <scope>NUCLEOTIDE SEQUENCE [LARGE SCALE GENOMIC DNA]</scope>
    <source>
        <strain evidence="2 3">ICMP 6941</strain>
    </source>
</reference>
<keyword evidence="1" id="KW-0812">Transmembrane</keyword>
<gene>
    <name evidence="2" type="ORF">ALP52_00869</name>
</gene>
<name>A0A3M5INA3_PSEA0</name>
<accession>A0A3M5INA3</accession>
<feature type="transmembrane region" description="Helical" evidence="1">
    <location>
        <begin position="98"/>
        <end position="118"/>
    </location>
</feature>
<dbReference type="EMBL" id="RBTD01000455">
    <property type="protein sequence ID" value="RMT12436.1"/>
    <property type="molecule type" value="Genomic_DNA"/>
</dbReference>
<dbReference type="AlphaFoldDB" id="A0A3M5INA3"/>
<comment type="caution">
    <text evidence="2">The sequence shown here is derived from an EMBL/GenBank/DDBJ whole genome shotgun (WGS) entry which is preliminary data.</text>
</comment>
<evidence type="ECO:0000313" key="2">
    <source>
        <dbReference type="EMBL" id="RMT12436.1"/>
    </source>
</evidence>
<dbReference type="RefSeq" id="WP_147479746.1">
    <property type="nucleotide sequence ID" value="NZ_RBTD01000455.1"/>
</dbReference>
<dbReference type="Proteomes" id="UP000276194">
    <property type="component" value="Unassembled WGS sequence"/>
</dbReference>
<evidence type="ECO:0000313" key="3">
    <source>
        <dbReference type="Proteomes" id="UP000276194"/>
    </source>
</evidence>
<organism evidence="2 3">
    <name type="scientific">Pseudomonas amygdali pv. mori</name>
    <dbReference type="NCBI Taxonomy" id="34065"/>
    <lineage>
        <taxon>Bacteria</taxon>
        <taxon>Pseudomonadati</taxon>
        <taxon>Pseudomonadota</taxon>
        <taxon>Gammaproteobacteria</taxon>
        <taxon>Pseudomonadales</taxon>
        <taxon>Pseudomonadaceae</taxon>
        <taxon>Pseudomonas</taxon>
        <taxon>Pseudomonas amygdali</taxon>
    </lineage>
</organism>